<comment type="caution">
    <text evidence="2">The sequence shown here is derived from an EMBL/GenBank/DDBJ whole genome shotgun (WGS) entry which is preliminary data.</text>
</comment>
<reference evidence="2 3" key="1">
    <citation type="submission" date="2019-12" db="EMBL/GenBank/DDBJ databases">
        <authorList>
            <person name="Floudas D."/>
            <person name="Bentzer J."/>
            <person name="Ahren D."/>
            <person name="Johansson T."/>
            <person name="Persson P."/>
            <person name="Tunlid A."/>
        </authorList>
    </citation>
    <scope>NUCLEOTIDE SEQUENCE [LARGE SCALE GENOMIC DNA]</scope>
    <source>
        <strain evidence="2 3">CBS 102.39</strain>
    </source>
</reference>
<organism evidence="2 3">
    <name type="scientific">Agrocybe pediades</name>
    <dbReference type="NCBI Taxonomy" id="84607"/>
    <lineage>
        <taxon>Eukaryota</taxon>
        <taxon>Fungi</taxon>
        <taxon>Dikarya</taxon>
        <taxon>Basidiomycota</taxon>
        <taxon>Agaricomycotina</taxon>
        <taxon>Agaricomycetes</taxon>
        <taxon>Agaricomycetidae</taxon>
        <taxon>Agaricales</taxon>
        <taxon>Agaricineae</taxon>
        <taxon>Strophariaceae</taxon>
        <taxon>Agrocybe</taxon>
    </lineage>
</organism>
<feature type="region of interest" description="Disordered" evidence="1">
    <location>
        <begin position="48"/>
        <end position="76"/>
    </location>
</feature>
<feature type="compositionally biased region" description="Basic and acidic residues" evidence="1">
    <location>
        <begin position="56"/>
        <end position="76"/>
    </location>
</feature>
<gene>
    <name evidence="2" type="ORF">D9613_011926</name>
</gene>
<evidence type="ECO:0000313" key="2">
    <source>
        <dbReference type="EMBL" id="KAF4609635.1"/>
    </source>
</evidence>
<evidence type="ECO:0000256" key="1">
    <source>
        <dbReference type="SAM" id="MobiDB-lite"/>
    </source>
</evidence>
<sequence>MLFSGRVVEGTNSCRGRAAMYAAPDSWMEVVQILPVFSHDARVDARNRYHHNSNSIEHKGEASQKSTDRRDYTLLA</sequence>
<proteinExistence type="predicted"/>
<protein>
    <submittedName>
        <fullName evidence="2">Uncharacterized protein</fullName>
    </submittedName>
</protein>
<dbReference type="AlphaFoldDB" id="A0A8H4QEL8"/>
<accession>A0A8H4QEL8</accession>
<dbReference type="EMBL" id="JAACJL010000060">
    <property type="protein sequence ID" value="KAF4609635.1"/>
    <property type="molecule type" value="Genomic_DNA"/>
</dbReference>
<evidence type="ECO:0000313" key="3">
    <source>
        <dbReference type="Proteomes" id="UP000521872"/>
    </source>
</evidence>
<name>A0A8H4QEL8_9AGAR</name>
<dbReference type="Proteomes" id="UP000521872">
    <property type="component" value="Unassembled WGS sequence"/>
</dbReference>
<keyword evidence="3" id="KW-1185">Reference proteome</keyword>